<name>U4LEW8_PYROM</name>
<keyword evidence="4" id="KW-1185">Reference proteome</keyword>
<dbReference type="EMBL" id="HF935828">
    <property type="protein sequence ID" value="CCX13354.1"/>
    <property type="molecule type" value="Genomic_DNA"/>
</dbReference>
<keyword evidence="2" id="KW-0472">Membrane</keyword>
<evidence type="ECO:0000313" key="4">
    <source>
        <dbReference type="Proteomes" id="UP000018144"/>
    </source>
</evidence>
<feature type="region of interest" description="Disordered" evidence="1">
    <location>
        <begin position="54"/>
        <end position="74"/>
    </location>
</feature>
<evidence type="ECO:0000256" key="1">
    <source>
        <dbReference type="SAM" id="MobiDB-lite"/>
    </source>
</evidence>
<proteinExistence type="predicted"/>
<evidence type="ECO:0000256" key="2">
    <source>
        <dbReference type="SAM" id="Phobius"/>
    </source>
</evidence>
<evidence type="ECO:0000313" key="3">
    <source>
        <dbReference type="EMBL" id="CCX13354.1"/>
    </source>
</evidence>
<dbReference type="Proteomes" id="UP000018144">
    <property type="component" value="Unassembled WGS sequence"/>
</dbReference>
<keyword evidence="2" id="KW-0812">Transmembrane</keyword>
<sequence>MQFQSLHKRSESSGNDNALTPDGTSAIVIGILGLALTAISIYVGVRISRTVSTGHGIDIERNPSDPDFTADQSPLPSQLLRTARSANVESSFAPVVNENRALTWPSRA</sequence>
<organism evidence="3 4">
    <name type="scientific">Pyronema omphalodes (strain CBS 100304)</name>
    <name type="common">Pyronema confluens</name>
    <dbReference type="NCBI Taxonomy" id="1076935"/>
    <lineage>
        <taxon>Eukaryota</taxon>
        <taxon>Fungi</taxon>
        <taxon>Dikarya</taxon>
        <taxon>Ascomycota</taxon>
        <taxon>Pezizomycotina</taxon>
        <taxon>Pezizomycetes</taxon>
        <taxon>Pezizales</taxon>
        <taxon>Pyronemataceae</taxon>
        <taxon>Pyronema</taxon>
    </lineage>
</organism>
<protein>
    <submittedName>
        <fullName evidence="3">Uncharacterized protein</fullName>
    </submittedName>
</protein>
<gene>
    <name evidence="3" type="ORF">PCON_12947</name>
</gene>
<feature type="region of interest" description="Disordered" evidence="1">
    <location>
        <begin position="1"/>
        <end position="21"/>
    </location>
</feature>
<feature type="transmembrane region" description="Helical" evidence="2">
    <location>
        <begin position="26"/>
        <end position="45"/>
    </location>
</feature>
<keyword evidence="2" id="KW-1133">Transmembrane helix</keyword>
<accession>U4LEW8</accession>
<reference evidence="3 4" key="1">
    <citation type="journal article" date="2013" name="PLoS Genet.">
        <title>The genome and development-dependent transcriptomes of Pyronema confluens: a window into fungal evolution.</title>
        <authorList>
            <person name="Traeger S."/>
            <person name="Altegoer F."/>
            <person name="Freitag M."/>
            <person name="Gabaldon T."/>
            <person name="Kempken F."/>
            <person name="Kumar A."/>
            <person name="Marcet-Houben M."/>
            <person name="Poggeler S."/>
            <person name="Stajich J.E."/>
            <person name="Nowrousian M."/>
        </authorList>
    </citation>
    <scope>NUCLEOTIDE SEQUENCE [LARGE SCALE GENOMIC DNA]</scope>
    <source>
        <strain evidence="4">CBS 100304</strain>
        <tissue evidence="3">Vegetative mycelium</tissue>
    </source>
</reference>
<dbReference type="AlphaFoldDB" id="U4LEW8"/>